<keyword evidence="1" id="KW-0812">Transmembrane</keyword>
<gene>
    <name evidence="2" type="ORF">CSSPJE1EN2_LOCUS16933</name>
</gene>
<protein>
    <submittedName>
        <fullName evidence="2">Uncharacterized protein</fullName>
    </submittedName>
</protein>
<keyword evidence="3" id="KW-1185">Reference proteome</keyword>
<accession>A0ABP1BGG6</accession>
<evidence type="ECO:0000313" key="2">
    <source>
        <dbReference type="EMBL" id="CAK9874654.1"/>
    </source>
</evidence>
<proteinExistence type="predicted"/>
<keyword evidence="1" id="KW-1133">Transmembrane helix</keyword>
<dbReference type="Proteomes" id="UP001497522">
    <property type="component" value="Chromosome 4"/>
</dbReference>
<evidence type="ECO:0000256" key="1">
    <source>
        <dbReference type="SAM" id="Phobius"/>
    </source>
</evidence>
<keyword evidence="1" id="KW-0472">Membrane</keyword>
<feature type="transmembrane region" description="Helical" evidence="1">
    <location>
        <begin position="123"/>
        <end position="142"/>
    </location>
</feature>
<dbReference type="EMBL" id="OZ023705">
    <property type="protein sequence ID" value="CAK9874654.1"/>
    <property type="molecule type" value="Genomic_DNA"/>
</dbReference>
<name>A0ABP1BGG6_9BRYO</name>
<feature type="transmembrane region" description="Helical" evidence="1">
    <location>
        <begin position="98"/>
        <end position="117"/>
    </location>
</feature>
<sequence>MAMAGLAASSPCVYSPSCSTSPSFNLLCFRSSSPSSSSPSATSSSSSSSSSLSFGFPFLGLKRSAIRGVQRHEALHPTLESFGSCGARTGRRRTRRGMGVVMPIRAGLPVVSSIPIVGPLANFVLNPILLFVLYAAGAVRFWSGFTRTTYNSSASTKLGMTALWPVLFLASKTYRSNFKKAIQ</sequence>
<reference evidence="2" key="1">
    <citation type="submission" date="2024-03" db="EMBL/GenBank/DDBJ databases">
        <authorList>
            <consortium name="ELIXIR-Norway"/>
            <consortium name="Elixir Norway"/>
        </authorList>
    </citation>
    <scope>NUCLEOTIDE SEQUENCE</scope>
</reference>
<organism evidence="2 3">
    <name type="scientific">Sphagnum jensenii</name>
    <dbReference type="NCBI Taxonomy" id="128206"/>
    <lineage>
        <taxon>Eukaryota</taxon>
        <taxon>Viridiplantae</taxon>
        <taxon>Streptophyta</taxon>
        <taxon>Embryophyta</taxon>
        <taxon>Bryophyta</taxon>
        <taxon>Sphagnophytina</taxon>
        <taxon>Sphagnopsida</taxon>
        <taxon>Sphagnales</taxon>
        <taxon>Sphagnaceae</taxon>
        <taxon>Sphagnum</taxon>
    </lineage>
</organism>
<evidence type="ECO:0000313" key="3">
    <source>
        <dbReference type="Proteomes" id="UP001497522"/>
    </source>
</evidence>